<organism evidence="2 3">
    <name type="scientific">Haloquadratum walsbyi J07HQW1</name>
    <dbReference type="NCBI Taxonomy" id="1238424"/>
    <lineage>
        <taxon>Archaea</taxon>
        <taxon>Methanobacteriati</taxon>
        <taxon>Methanobacteriota</taxon>
        <taxon>Stenosarchaea group</taxon>
        <taxon>Halobacteria</taxon>
        <taxon>Halobacteriales</taxon>
        <taxon>Haloferacaceae</taxon>
        <taxon>Haloquadratum</taxon>
    </lineage>
</organism>
<dbReference type="STRING" id="1238424.J07HQW1_01891"/>
<feature type="region of interest" description="Disordered" evidence="1">
    <location>
        <begin position="13"/>
        <end position="36"/>
    </location>
</feature>
<evidence type="ECO:0000256" key="1">
    <source>
        <dbReference type="SAM" id="MobiDB-lite"/>
    </source>
</evidence>
<dbReference type="HOGENOM" id="CLU_2802148_0_0_2"/>
<proteinExistence type="predicted"/>
<accession>U1PE36</accession>
<sequence length="67" mass="7830">MYEDQLQIDAEGFMTAPVPLSGNHKNHENRENAGFSRQSNLTDRFETIRSYSRGYLRHSGYLMTLNY</sequence>
<reference evidence="2 3" key="1">
    <citation type="journal article" date="2013" name="PLoS ONE">
        <title>Assembly-driven community genomics of a hypersaline microbial ecosystem.</title>
        <authorList>
            <person name="Podell S."/>
            <person name="Ugalde J.A."/>
            <person name="Narasingarao P."/>
            <person name="Banfield J.F."/>
            <person name="Heidelberg K.B."/>
            <person name="Allen E.E."/>
        </authorList>
    </citation>
    <scope>NUCLEOTIDE SEQUENCE [LARGE SCALE GENOMIC DNA]</scope>
    <source>
        <strain evidence="3">J07HQW1</strain>
    </source>
</reference>
<evidence type="ECO:0000313" key="2">
    <source>
        <dbReference type="EMBL" id="ERG91857.1"/>
    </source>
</evidence>
<dbReference type="EMBL" id="KE356560">
    <property type="protein sequence ID" value="ERG91857.1"/>
    <property type="molecule type" value="Genomic_DNA"/>
</dbReference>
<dbReference type="Proteomes" id="UP000030649">
    <property type="component" value="Unassembled WGS sequence"/>
</dbReference>
<gene>
    <name evidence="2" type="ORF">J07HQW1_01891</name>
</gene>
<dbReference type="AlphaFoldDB" id="U1PE36"/>
<evidence type="ECO:0000313" key="3">
    <source>
        <dbReference type="Proteomes" id="UP000030649"/>
    </source>
</evidence>
<protein>
    <submittedName>
        <fullName evidence="2">Uncharacterized protein</fullName>
    </submittedName>
</protein>
<name>U1PE36_9EURY</name>